<keyword evidence="1" id="KW-0472">Membrane</keyword>
<dbReference type="Proteomes" id="UP001082703">
    <property type="component" value="Unassembled WGS sequence"/>
</dbReference>
<name>A0ABT4BRG7_9FIRM</name>
<organism evidence="2 3">
    <name type="scientific">Caproiciproducens galactitolivorans</name>
    <dbReference type="NCBI Taxonomy" id="642589"/>
    <lineage>
        <taxon>Bacteria</taxon>
        <taxon>Bacillati</taxon>
        <taxon>Bacillota</taxon>
        <taxon>Clostridia</taxon>
        <taxon>Eubacteriales</taxon>
        <taxon>Acutalibacteraceae</taxon>
        <taxon>Caproiciproducens</taxon>
    </lineage>
</organism>
<evidence type="ECO:0000313" key="2">
    <source>
        <dbReference type="EMBL" id="MCY1713495.1"/>
    </source>
</evidence>
<reference evidence="2 3" key="1">
    <citation type="submission" date="2022-11" db="EMBL/GenBank/DDBJ databases">
        <authorList>
            <person name="Caiyu Z."/>
        </authorList>
    </citation>
    <scope>NUCLEOTIDE SEQUENCE [LARGE SCALE GENOMIC DNA]</scope>
    <source>
        <strain evidence="2 3">YR-4</strain>
    </source>
</reference>
<evidence type="ECO:0000256" key="1">
    <source>
        <dbReference type="SAM" id="Phobius"/>
    </source>
</evidence>
<gene>
    <name evidence="2" type="ORF">OUY18_04395</name>
</gene>
<evidence type="ECO:0000313" key="3">
    <source>
        <dbReference type="Proteomes" id="UP001082703"/>
    </source>
</evidence>
<sequence length="192" mass="22355">MKMKKKFLIRLGITVALAVFLEIWVFNFEYWMEKVDTSTRKNIVYNVNQMEKVNWTKTSQGWVSEGDQHLIIKDLNTRINIIQINMQVEQKPDYILLFYTGDEVGKFNNDASILCGSETVKVNKNIKDLRLDLSNRKGILLKDITLIINPMSFNFSFARVIAIILIYIFGYGLFALQRRPDYGVEGKKQDES</sequence>
<feature type="transmembrane region" description="Helical" evidence="1">
    <location>
        <begin position="156"/>
        <end position="176"/>
    </location>
</feature>
<feature type="transmembrane region" description="Helical" evidence="1">
    <location>
        <begin position="7"/>
        <end position="26"/>
    </location>
</feature>
<dbReference type="RefSeq" id="WP_268057508.1">
    <property type="nucleotide sequence ID" value="NZ_JAPOHA010000003.1"/>
</dbReference>
<keyword evidence="1" id="KW-1133">Transmembrane helix</keyword>
<dbReference type="EMBL" id="JAPOHA010000003">
    <property type="protein sequence ID" value="MCY1713495.1"/>
    <property type="molecule type" value="Genomic_DNA"/>
</dbReference>
<accession>A0ABT4BRG7</accession>
<comment type="caution">
    <text evidence="2">The sequence shown here is derived from an EMBL/GenBank/DDBJ whole genome shotgun (WGS) entry which is preliminary data.</text>
</comment>
<protein>
    <submittedName>
        <fullName evidence="2">Uncharacterized protein</fullName>
    </submittedName>
</protein>
<proteinExistence type="predicted"/>
<keyword evidence="1" id="KW-0812">Transmembrane</keyword>
<keyword evidence="3" id="KW-1185">Reference proteome</keyword>